<dbReference type="PANTHER" id="PTHR42801">
    <property type="entry name" value="THIOREDOXIN-DEPENDENT PEROXIDE REDUCTASE"/>
    <property type="match status" value="1"/>
</dbReference>
<dbReference type="InterPro" id="IPR013766">
    <property type="entry name" value="Thioredoxin_domain"/>
</dbReference>
<dbReference type="EMBL" id="BMKL01000001">
    <property type="protein sequence ID" value="GGD93223.1"/>
    <property type="molecule type" value="Genomic_DNA"/>
</dbReference>
<feature type="domain" description="Thioredoxin" evidence="13">
    <location>
        <begin position="22"/>
        <end position="177"/>
    </location>
</feature>
<dbReference type="Proteomes" id="UP000619041">
    <property type="component" value="Unassembled WGS sequence"/>
</dbReference>
<reference evidence="15" key="1">
    <citation type="journal article" date="2019" name="Int. J. Syst. Evol. Microbiol.">
        <title>The Global Catalogue of Microorganisms (GCM) 10K type strain sequencing project: providing services to taxonomists for standard genome sequencing and annotation.</title>
        <authorList>
            <consortium name="The Broad Institute Genomics Platform"/>
            <consortium name="The Broad Institute Genome Sequencing Center for Infectious Disease"/>
            <person name="Wu L."/>
            <person name="Ma J."/>
        </authorList>
    </citation>
    <scope>NUCLEOTIDE SEQUENCE [LARGE SCALE GENOMIC DNA]</scope>
    <source>
        <strain evidence="15">CGMCC 1.15959</strain>
    </source>
</reference>
<keyword evidence="6" id="KW-1015">Disulfide bond</keyword>
<sequence>MKMFAAFAAAFLLVAGPASAHLPVGAKAPNFATQAALAGKAFGFNLKAALAKGPVVLYFYPKAFTKGCTLEAHGFAEATPEFARYGATVIGVSNDEIETLKRFSQEACRDKFAVAVATPKIVQAYDAALVSDGKETGLTQRTSYVIDRNGRIAFVHSDLDYKDHVRLTLEAVRKLKAKPRR</sequence>
<comment type="function">
    <text evidence="1">Thiol-specific peroxidase that catalyzes the reduction of hydrogen peroxide and organic hydroperoxides to water and alcohols, respectively. Plays a role in cell protection against oxidative stress by detoxifying peroxides and as sensor of hydrogen peroxide-mediated signaling events.</text>
</comment>
<evidence type="ECO:0000259" key="13">
    <source>
        <dbReference type="PROSITE" id="PS51352"/>
    </source>
</evidence>
<evidence type="ECO:0000256" key="4">
    <source>
        <dbReference type="ARBA" id="ARBA00022862"/>
    </source>
</evidence>
<evidence type="ECO:0000256" key="1">
    <source>
        <dbReference type="ARBA" id="ARBA00003330"/>
    </source>
</evidence>
<comment type="caution">
    <text evidence="14">The sequence shown here is derived from an EMBL/GenBank/DDBJ whole genome shotgun (WGS) entry which is preliminary data.</text>
</comment>
<dbReference type="CDD" id="cd03017">
    <property type="entry name" value="PRX_BCP"/>
    <property type="match status" value="1"/>
</dbReference>
<organism evidence="14 15">
    <name type="scientific">Tsuneonella deserti</name>
    <dbReference type="NCBI Taxonomy" id="2035528"/>
    <lineage>
        <taxon>Bacteria</taxon>
        <taxon>Pseudomonadati</taxon>
        <taxon>Pseudomonadota</taxon>
        <taxon>Alphaproteobacteria</taxon>
        <taxon>Sphingomonadales</taxon>
        <taxon>Erythrobacteraceae</taxon>
        <taxon>Tsuneonella</taxon>
    </lineage>
</organism>
<dbReference type="EC" id="1.11.1.24" evidence="2"/>
<dbReference type="RefSeq" id="WP_188644238.1">
    <property type="nucleotide sequence ID" value="NZ_BMKL01000001.1"/>
</dbReference>
<comment type="catalytic activity">
    <reaction evidence="11">
        <text>a hydroperoxide + [thioredoxin]-dithiol = an alcohol + [thioredoxin]-disulfide + H2O</text>
        <dbReference type="Rhea" id="RHEA:62620"/>
        <dbReference type="Rhea" id="RHEA-COMP:10698"/>
        <dbReference type="Rhea" id="RHEA-COMP:10700"/>
        <dbReference type="ChEBI" id="CHEBI:15377"/>
        <dbReference type="ChEBI" id="CHEBI:29950"/>
        <dbReference type="ChEBI" id="CHEBI:30879"/>
        <dbReference type="ChEBI" id="CHEBI:35924"/>
        <dbReference type="ChEBI" id="CHEBI:50058"/>
        <dbReference type="EC" id="1.11.1.24"/>
    </reaction>
</comment>
<evidence type="ECO:0000256" key="5">
    <source>
        <dbReference type="ARBA" id="ARBA00023002"/>
    </source>
</evidence>
<keyword evidence="12" id="KW-0732">Signal</keyword>
<dbReference type="InterPro" id="IPR036249">
    <property type="entry name" value="Thioredoxin-like_sf"/>
</dbReference>
<evidence type="ECO:0000256" key="2">
    <source>
        <dbReference type="ARBA" id="ARBA00013017"/>
    </source>
</evidence>
<proteinExistence type="inferred from homology"/>
<comment type="similarity">
    <text evidence="9">Belongs to the peroxiredoxin family. BCP/PrxQ subfamily.</text>
</comment>
<evidence type="ECO:0000256" key="3">
    <source>
        <dbReference type="ARBA" id="ARBA00022559"/>
    </source>
</evidence>
<feature type="chain" id="PRO_5045710204" description="thioredoxin-dependent peroxiredoxin" evidence="12">
    <location>
        <begin position="21"/>
        <end position="181"/>
    </location>
</feature>
<evidence type="ECO:0000256" key="7">
    <source>
        <dbReference type="ARBA" id="ARBA00023284"/>
    </source>
</evidence>
<dbReference type="InterPro" id="IPR000866">
    <property type="entry name" value="AhpC/TSA"/>
</dbReference>
<evidence type="ECO:0000256" key="11">
    <source>
        <dbReference type="ARBA" id="ARBA00049091"/>
    </source>
</evidence>
<dbReference type="SUPFAM" id="SSF52833">
    <property type="entry name" value="Thioredoxin-like"/>
    <property type="match status" value="1"/>
</dbReference>
<protein>
    <recommendedName>
        <fullName evidence="2">thioredoxin-dependent peroxiredoxin</fullName>
        <ecNumber evidence="2">1.11.1.24</ecNumber>
    </recommendedName>
    <alternativeName>
        <fullName evidence="8">Thioredoxin peroxidase</fullName>
    </alternativeName>
    <alternativeName>
        <fullName evidence="10">Thioredoxin-dependent peroxiredoxin Bcp</fullName>
    </alternativeName>
</protein>
<evidence type="ECO:0000256" key="10">
    <source>
        <dbReference type="ARBA" id="ARBA00042639"/>
    </source>
</evidence>
<evidence type="ECO:0000313" key="15">
    <source>
        <dbReference type="Proteomes" id="UP000619041"/>
    </source>
</evidence>
<dbReference type="Gene3D" id="3.40.30.10">
    <property type="entry name" value="Glutaredoxin"/>
    <property type="match status" value="1"/>
</dbReference>
<keyword evidence="3" id="KW-0575">Peroxidase</keyword>
<evidence type="ECO:0000313" key="14">
    <source>
        <dbReference type="EMBL" id="GGD93223.1"/>
    </source>
</evidence>
<dbReference type="PANTHER" id="PTHR42801:SF4">
    <property type="entry name" value="AHPC_TSA FAMILY PROTEIN"/>
    <property type="match status" value="1"/>
</dbReference>
<keyword evidence="15" id="KW-1185">Reference proteome</keyword>
<dbReference type="InterPro" id="IPR050924">
    <property type="entry name" value="Peroxiredoxin_BCP/PrxQ"/>
</dbReference>
<evidence type="ECO:0000256" key="12">
    <source>
        <dbReference type="SAM" id="SignalP"/>
    </source>
</evidence>
<keyword evidence="5" id="KW-0560">Oxidoreductase</keyword>
<keyword evidence="7" id="KW-0676">Redox-active center</keyword>
<evidence type="ECO:0000256" key="8">
    <source>
        <dbReference type="ARBA" id="ARBA00032824"/>
    </source>
</evidence>
<keyword evidence="4" id="KW-0049">Antioxidant</keyword>
<name>A0ABQ1S7Z6_9SPHN</name>
<feature type="signal peptide" evidence="12">
    <location>
        <begin position="1"/>
        <end position="20"/>
    </location>
</feature>
<evidence type="ECO:0000256" key="9">
    <source>
        <dbReference type="ARBA" id="ARBA00038489"/>
    </source>
</evidence>
<gene>
    <name evidence="14" type="ORF">GCM10011515_11270</name>
</gene>
<evidence type="ECO:0000256" key="6">
    <source>
        <dbReference type="ARBA" id="ARBA00023157"/>
    </source>
</evidence>
<dbReference type="Pfam" id="PF00578">
    <property type="entry name" value="AhpC-TSA"/>
    <property type="match status" value="1"/>
</dbReference>
<accession>A0ABQ1S7Z6</accession>
<dbReference type="PROSITE" id="PS51352">
    <property type="entry name" value="THIOREDOXIN_2"/>
    <property type="match status" value="1"/>
</dbReference>